<keyword evidence="2" id="KW-1185">Reference proteome</keyword>
<dbReference type="AlphaFoldDB" id="U5DFJ0"/>
<dbReference type="STRING" id="582515.KR51_00031210"/>
<proteinExistence type="predicted"/>
<gene>
    <name evidence="1" type="ORF">KR51_00031210</name>
</gene>
<evidence type="ECO:0000313" key="2">
    <source>
        <dbReference type="Proteomes" id="UP000016960"/>
    </source>
</evidence>
<reference evidence="1 2" key="1">
    <citation type="submission" date="2013-05" db="EMBL/GenBank/DDBJ databases">
        <title>Draft genome sequence of Rubidibacter lacunae KORDI 51-2.</title>
        <authorList>
            <person name="Choi D.H."/>
            <person name="Noh J.H."/>
            <person name="Kwon K.-K."/>
            <person name="Lee J.-H."/>
            <person name="Ryu J.-Y."/>
        </authorList>
    </citation>
    <scope>NUCLEOTIDE SEQUENCE [LARGE SCALE GENOMIC DNA]</scope>
    <source>
        <strain evidence="1 2">KORDI 51-2</strain>
    </source>
</reference>
<dbReference type="Proteomes" id="UP000016960">
    <property type="component" value="Unassembled WGS sequence"/>
</dbReference>
<organism evidence="1 2">
    <name type="scientific">Rubidibacter lacunae KORDI 51-2</name>
    <dbReference type="NCBI Taxonomy" id="582515"/>
    <lineage>
        <taxon>Bacteria</taxon>
        <taxon>Bacillati</taxon>
        <taxon>Cyanobacteriota</taxon>
        <taxon>Cyanophyceae</taxon>
        <taxon>Oscillatoriophycideae</taxon>
        <taxon>Chroococcales</taxon>
        <taxon>Aphanothecaceae</taxon>
        <taxon>Rubidibacter</taxon>
    </lineage>
</organism>
<protein>
    <submittedName>
        <fullName evidence="1">Uncharacterized protein</fullName>
    </submittedName>
</protein>
<comment type="caution">
    <text evidence="1">The sequence shown here is derived from an EMBL/GenBank/DDBJ whole genome shotgun (WGS) entry which is preliminary data.</text>
</comment>
<sequence>MPSVPDRGKGTEVPFPNGQLLDRPLVLARAAQWMVQIDSDPR</sequence>
<accession>U5DFJ0</accession>
<name>U5DFJ0_9CHRO</name>
<dbReference type="InParanoid" id="U5DFJ0"/>
<evidence type="ECO:0000313" key="1">
    <source>
        <dbReference type="EMBL" id="ERN40366.1"/>
    </source>
</evidence>
<dbReference type="EMBL" id="ASSJ01000077">
    <property type="protein sequence ID" value="ERN40366.1"/>
    <property type="molecule type" value="Genomic_DNA"/>
</dbReference>